<dbReference type="OrthoDB" id="1524959at2"/>
<keyword evidence="4 6" id="KW-1005">Bacterial flagellum biogenesis</keyword>
<reference evidence="8" key="1">
    <citation type="submission" date="2013-03" db="EMBL/GenBank/DDBJ databases">
        <title>Draft genome sequence of Bacillus firmus DS1.</title>
        <authorList>
            <person name="Peng D."/>
            <person name="Zhu L."/>
            <person name="Sun M."/>
        </authorList>
    </citation>
    <scope>NUCLEOTIDE SEQUENCE [LARGE SCALE GENOMIC DNA]</scope>
    <source>
        <strain evidence="8">DS1</strain>
    </source>
</reference>
<reference evidence="7 8" key="2">
    <citation type="journal article" date="2016" name="Sci. Rep.">
        <title>A novel serine protease, Sep1, from Bacillus firmus DS-1 has nematicidal activity and degrades multiple intestinal-associated nematode proteins.</title>
        <authorList>
            <person name="Geng C."/>
            <person name="Nie X."/>
            <person name="Tang Z."/>
            <person name="Zhang Y."/>
            <person name="Lin J."/>
            <person name="Sun M."/>
            <person name="Peng D."/>
        </authorList>
    </citation>
    <scope>NUCLEOTIDE SEQUENCE [LARGE SCALE GENOMIC DNA]</scope>
    <source>
        <strain evidence="7 8">DS1</strain>
    </source>
</reference>
<protein>
    <recommendedName>
        <fullName evidence="6">Flagellar secretion chaperone FliS</fullName>
    </recommendedName>
</protein>
<comment type="subcellular location">
    <subcellularLocation>
        <location evidence="1 6">Cytoplasm</location>
        <location evidence="1 6">Cytosol</location>
    </subcellularLocation>
</comment>
<keyword evidence="5" id="KW-0143">Chaperone</keyword>
<gene>
    <name evidence="7" type="primary">fliS</name>
    <name evidence="7" type="ORF">PBF_08138</name>
</gene>
<dbReference type="AlphaFoldDB" id="W7L8G6"/>
<comment type="similarity">
    <text evidence="2 6">Belongs to the FliS family.</text>
</comment>
<evidence type="ECO:0000256" key="1">
    <source>
        <dbReference type="ARBA" id="ARBA00004514"/>
    </source>
</evidence>
<evidence type="ECO:0000256" key="2">
    <source>
        <dbReference type="ARBA" id="ARBA00008787"/>
    </source>
</evidence>
<evidence type="ECO:0000256" key="6">
    <source>
        <dbReference type="PIRNR" id="PIRNR039090"/>
    </source>
</evidence>
<evidence type="ECO:0000256" key="4">
    <source>
        <dbReference type="ARBA" id="ARBA00022795"/>
    </source>
</evidence>
<comment type="caution">
    <text evidence="7">The sequence shown here is derived from an EMBL/GenBank/DDBJ whole genome shotgun (WGS) entry which is preliminary data.</text>
</comment>
<dbReference type="SUPFAM" id="SSF101116">
    <property type="entry name" value="Flagellar export chaperone FliS"/>
    <property type="match status" value="1"/>
</dbReference>
<evidence type="ECO:0000256" key="3">
    <source>
        <dbReference type="ARBA" id="ARBA00022490"/>
    </source>
</evidence>
<dbReference type="NCBIfam" id="TIGR00208">
    <property type="entry name" value="fliS"/>
    <property type="match status" value="1"/>
</dbReference>
<keyword evidence="7" id="KW-0282">Flagellum</keyword>
<dbReference type="PATRIC" id="fig|1307436.3.peg.1725"/>
<sequence>MAIPNPYKKYKENTVTQASPAELTLMLYNGALKFIKLAKQGIEEQNIELKNTNIQKTQSIIQELMVTLNTDVEISNNLMRMYDFMFRQLVEANVKNDAKLLDEVEGFLVEFRDTWKEMIQQSRKGVQSGQA</sequence>
<dbReference type="InterPro" id="IPR036584">
    <property type="entry name" value="FliS_sf"/>
</dbReference>
<dbReference type="PANTHER" id="PTHR34773">
    <property type="entry name" value="FLAGELLAR SECRETION CHAPERONE FLIS"/>
    <property type="match status" value="1"/>
</dbReference>
<dbReference type="PANTHER" id="PTHR34773:SF1">
    <property type="entry name" value="FLAGELLAR SECRETION CHAPERONE FLIS"/>
    <property type="match status" value="1"/>
</dbReference>
<dbReference type="InterPro" id="IPR003713">
    <property type="entry name" value="FliS"/>
</dbReference>
<evidence type="ECO:0000313" key="8">
    <source>
        <dbReference type="Proteomes" id="UP000019270"/>
    </source>
</evidence>
<dbReference type="PIRSF" id="PIRSF039090">
    <property type="entry name" value="Flis"/>
    <property type="match status" value="1"/>
</dbReference>
<dbReference type="CDD" id="cd16098">
    <property type="entry name" value="FliS"/>
    <property type="match status" value="1"/>
</dbReference>
<dbReference type="Proteomes" id="UP000019270">
    <property type="component" value="Unassembled WGS sequence"/>
</dbReference>
<keyword evidence="3 6" id="KW-0963">Cytoplasm</keyword>
<evidence type="ECO:0000256" key="5">
    <source>
        <dbReference type="ARBA" id="ARBA00023186"/>
    </source>
</evidence>
<proteinExistence type="inferred from homology"/>
<organism evidence="7 8">
    <name type="scientific">Cytobacillus firmus DS1</name>
    <dbReference type="NCBI Taxonomy" id="1307436"/>
    <lineage>
        <taxon>Bacteria</taxon>
        <taxon>Bacillati</taxon>
        <taxon>Bacillota</taxon>
        <taxon>Bacilli</taxon>
        <taxon>Bacillales</taxon>
        <taxon>Bacillaceae</taxon>
        <taxon>Cytobacillus</taxon>
    </lineage>
</organism>
<keyword evidence="7" id="KW-0966">Cell projection</keyword>
<evidence type="ECO:0000313" key="7">
    <source>
        <dbReference type="EMBL" id="EWG11506.1"/>
    </source>
</evidence>
<dbReference type="GO" id="GO:0071973">
    <property type="term" value="P:bacterial-type flagellum-dependent cell motility"/>
    <property type="evidence" value="ECO:0007669"/>
    <property type="project" value="TreeGrafter"/>
</dbReference>
<dbReference type="Gene3D" id="1.20.120.340">
    <property type="entry name" value="Flagellar protein FliS"/>
    <property type="match status" value="1"/>
</dbReference>
<keyword evidence="7" id="KW-0969">Cilium</keyword>
<accession>W7L8G6</accession>
<dbReference type="Pfam" id="PF02561">
    <property type="entry name" value="FliS"/>
    <property type="match status" value="1"/>
</dbReference>
<dbReference type="GO" id="GO:0005829">
    <property type="term" value="C:cytosol"/>
    <property type="evidence" value="ECO:0007669"/>
    <property type="project" value="UniProtKB-SubCell"/>
</dbReference>
<dbReference type="RefSeq" id="WP_035329187.1">
    <property type="nucleotide sequence ID" value="NZ_APVL01000005.1"/>
</dbReference>
<dbReference type="GO" id="GO:0044780">
    <property type="term" value="P:bacterial-type flagellum assembly"/>
    <property type="evidence" value="ECO:0007669"/>
    <property type="project" value="InterPro"/>
</dbReference>
<dbReference type="EMBL" id="APVL01000005">
    <property type="protein sequence ID" value="EWG11506.1"/>
    <property type="molecule type" value="Genomic_DNA"/>
</dbReference>
<dbReference type="eggNOG" id="COG1516">
    <property type="taxonomic scope" value="Bacteria"/>
</dbReference>
<name>W7L8G6_CYTFI</name>